<name>A0ABU3EXQ9_9ENTE</name>
<dbReference type="InterPro" id="IPR025007">
    <property type="entry name" value="DUF3899"/>
</dbReference>
<protein>
    <submittedName>
        <fullName evidence="3">DUF3899 domain-containing protein</fullName>
    </submittedName>
</protein>
<evidence type="ECO:0000256" key="1">
    <source>
        <dbReference type="SAM" id="Phobius"/>
    </source>
</evidence>
<accession>A0ABU3EXQ9</accession>
<evidence type="ECO:0000259" key="2">
    <source>
        <dbReference type="Pfam" id="PF13038"/>
    </source>
</evidence>
<reference evidence="3 4" key="1">
    <citation type="submission" date="2023-03" db="EMBL/GenBank/DDBJ databases">
        <authorList>
            <person name="Shen W."/>
            <person name="Cai J."/>
        </authorList>
    </citation>
    <scope>NUCLEOTIDE SEQUENCE [LARGE SCALE GENOMIC DNA]</scope>
    <source>
        <strain evidence="3 4">D6-4</strain>
    </source>
</reference>
<comment type="caution">
    <text evidence="3">The sequence shown here is derived from an EMBL/GenBank/DDBJ whole genome shotgun (WGS) entry which is preliminary data.</text>
</comment>
<evidence type="ECO:0000313" key="4">
    <source>
        <dbReference type="Proteomes" id="UP001252875"/>
    </source>
</evidence>
<dbReference type="Proteomes" id="UP001252875">
    <property type="component" value="Unassembled WGS sequence"/>
</dbReference>
<feature type="transmembrane region" description="Helical" evidence="1">
    <location>
        <begin position="6"/>
        <end position="24"/>
    </location>
</feature>
<dbReference type="RefSeq" id="WP_311821901.1">
    <property type="nucleotide sequence ID" value="NZ_JARPYF010000004.1"/>
</dbReference>
<keyword evidence="1" id="KW-0472">Membrane</keyword>
<gene>
    <name evidence="3" type="ORF">P7D85_04905</name>
</gene>
<dbReference type="Pfam" id="PF13038">
    <property type="entry name" value="DUF3899"/>
    <property type="match status" value="1"/>
</dbReference>
<keyword evidence="4" id="KW-1185">Reference proteome</keyword>
<evidence type="ECO:0000313" key="3">
    <source>
        <dbReference type="EMBL" id="MDT2599103.1"/>
    </source>
</evidence>
<dbReference type="EMBL" id="JARPYI010000002">
    <property type="protein sequence ID" value="MDT2599103.1"/>
    <property type="molecule type" value="Genomic_DNA"/>
</dbReference>
<feature type="domain" description="DUF3899" evidence="2">
    <location>
        <begin position="34"/>
        <end position="108"/>
    </location>
</feature>
<feature type="transmembrane region" description="Helical" evidence="1">
    <location>
        <begin position="36"/>
        <end position="54"/>
    </location>
</feature>
<feature type="transmembrane region" description="Helical" evidence="1">
    <location>
        <begin position="91"/>
        <end position="113"/>
    </location>
</feature>
<sequence>MKNKLFPIGIGSGLAVIIVIYSIIQDSFSLFVLSNRFFLTGLPFLIIGILLWIFSSGFFDYFQHSMHQAFSRKQKKESEFQSLSQVGQGRYAFWLIVAAVLIAASIICALLVMF</sequence>
<keyword evidence="1" id="KW-1133">Transmembrane helix</keyword>
<organism evidence="3 4">
    <name type="scientific">Enterococcus hulanensis</name>
    <dbReference type="NCBI Taxonomy" id="2559929"/>
    <lineage>
        <taxon>Bacteria</taxon>
        <taxon>Bacillati</taxon>
        <taxon>Bacillota</taxon>
        <taxon>Bacilli</taxon>
        <taxon>Lactobacillales</taxon>
        <taxon>Enterococcaceae</taxon>
        <taxon>Enterococcus</taxon>
    </lineage>
</organism>
<keyword evidence="1" id="KW-0812">Transmembrane</keyword>
<proteinExistence type="predicted"/>